<organism evidence="7 8">
    <name type="scientific">Cuscuta campestris</name>
    <dbReference type="NCBI Taxonomy" id="132261"/>
    <lineage>
        <taxon>Eukaryota</taxon>
        <taxon>Viridiplantae</taxon>
        <taxon>Streptophyta</taxon>
        <taxon>Embryophyta</taxon>
        <taxon>Tracheophyta</taxon>
        <taxon>Spermatophyta</taxon>
        <taxon>Magnoliopsida</taxon>
        <taxon>eudicotyledons</taxon>
        <taxon>Gunneridae</taxon>
        <taxon>Pentapetalae</taxon>
        <taxon>asterids</taxon>
        <taxon>lamiids</taxon>
        <taxon>Solanales</taxon>
        <taxon>Convolvulaceae</taxon>
        <taxon>Cuscuteae</taxon>
        <taxon>Cuscuta</taxon>
        <taxon>Cuscuta subgen. Grammica</taxon>
        <taxon>Cuscuta sect. Cleistogrammica</taxon>
    </lineage>
</organism>
<dbReference type="InterPro" id="IPR003958">
    <property type="entry name" value="CBFA_NFYB_domain"/>
</dbReference>
<keyword evidence="3" id="KW-0238">DNA-binding</keyword>
<gene>
    <name evidence="7" type="ORF">CCAM_LOCUS6525</name>
</gene>
<feature type="region of interest" description="Disordered" evidence="5">
    <location>
        <begin position="1"/>
        <end position="21"/>
    </location>
</feature>
<dbReference type="AlphaFoldDB" id="A0A484KNL2"/>
<dbReference type="GO" id="GO:0016602">
    <property type="term" value="C:CCAAT-binding factor complex"/>
    <property type="evidence" value="ECO:0007669"/>
    <property type="project" value="InterPro"/>
</dbReference>
<dbReference type="PRINTS" id="PR00615">
    <property type="entry name" value="CCAATSUBUNTA"/>
</dbReference>
<reference evidence="7 8" key="1">
    <citation type="submission" date="2018-04" db="EMBL/GenBank/DDBJ databases">
        <authorList>
            <person name="Vogel A."/>
        </authorList>
    </citation>
    <scope>NUCLEOTIDE SEQUENCE [LARGE SCALE GENOMIC DNA]</scope>
</reference>
<dbReference type="InterPro" id="IPR009072">
    <property type="entry name" value="Histone-fold"/>
</dbReference>
<evidence type="ECO:0000256" key="5">
    <source>
        <dbReference type="SAM" id="MobiDB-lite"/>
    </source>
</evidence>
<evidence type="ECO:0000256" key="4">
    <source>
        <dbReference type="ARBA" id="ARBA00023163"/>
    </source>
</evidence>
<dbReference type="GO" id="GO:0001228">
    <property type="term" value="F:DNA-binding transcription activator activity, RNA polymerase II-specific"/>
    <property type="evidence" value="ECO:0007669"/>
    <property type="project" value="InterPro"/>
</dbReference>
<dbReference type="InterPro" id="IPR027113">
    <property type="entry name" value="Transc_fact_NFYB/HAP3"/>
</dbReference>
<dbReference type="SUPFAM" id="SSF47113">
    <property type="entry name" value="Histone-fold"/>
    <property type="match status" value="1"/>
</dbReference>
<evidence type="ECO:0000256" key="3">
    <source>
        <dbReference type="ARBA" id="ARBA00023125"/>
    </source>
</evidence>
<sequence>MAAMPAAAGSHRSPPSKAAERSLPVANVGRIMKKALPPNAKIGKDTKDVVRECASEFLCFITSKASEKCQMEKRKTITGEDLIWAMDILGFDDYVDPLKAYLTKYREVNSSYCSYQAKFLL</sequence>
<dbReference type="Gene3D" id="1.10.20.10">
    <property type="entry name" value="Histone, subunit A"/>
    <property type="match status" value="1"/>
</dbReference>
<evidence type="ECO:0000313" key="7">
    <source>
        <dbReference type="EMBL" id="VFQ64749.1"/>
    </source>
</evidence>
<keyword evidence="2" id="KW-0805">Transcription regulation</keyword>
<dbReference type="PANTHER" id="PTHR11064">
    <property type="entry name" value="CCAAT-BINDING TRANSCRIPTION FACTOR-RELATED"/>
    <property type="match status" value="1"/>
</dbReference>
<feature type="domain" description="Transcription factor CBF/NF-Y/archaeal histone" evidence="6">
    <location>
        <begin position="22"/>
        <end position="86"/>
    </location>
</feature>
<dbReference type="GO" id="GO:0046982">
    <property type="term" value="F:protein heterodimerization activity"/>
    <property type="evidence" value="ECO:0007669"/>
    <property type="project" value="InterPro"/>
</dbReference>
<dbReference type="GO" id="GO:0000978">
    <property type="term" value="F:RNA polymerase II cis-regulatory region sequence-specific DNA binding"/>
    <property type="evidence" value="ECO:0007669"/>
    <property type="project" value="TreeGrafter"/>
</dbReference>
<dbReference type="EMBL" id="OOIL02000426">
    <property type="protein sequence ID" value="VFQ64749.1"/>
    <property type="molecule type" value="Genomic_DNA"/>
</dbReference>
<dbReference type="Pfam" id="PF00808">
    <property type="entry name" value="CBFD_NFYB_HMF"/>
    <property type="match status" value="1"/>
</dbReference>
<keyword evidence="8" id="KW-1185">Reference proteome</keyword>
<accession>A0A484KNL2</accession>
<evidence type="ECO:0000256" key="2">
    <source>
        <dbReference type="ARBA" id="ARBA00023015"/>
    </source>
</evidence>
<keyword evidence="4" id="KW-0804">Transcription</keyword>
<protein>
    <recommendedName>
        <fullName evidence="6">Transcription factor CBF/NF-Y/archaeal histone domain-containing protein</fullName>
    </recommendedName>
</protein>
<name>A0A484KNL2_9ASTE</name>
<dbReference type="PANTHER" id="PTHR11064:SF9">
    <property type="entry name" value="NUCLEAR TRANSCRIPTION FACTOR Y SUBUNIT BETA"/>
    <property type="match status" value="1"/>
</dbReference>
<comment type="similarity">
    <text evidence="1">Belongs to the NFYB/HAP3 subunit family.</text>
</comment>
<evidence type="ECO:0000313" key="8">
    <source>
        <dbReference type="Proteomes" id="UP000595140"/>
    </source>
</evidence>
<dbReference type="CDD" id="cd22907">
    <property type="entry name" value="HFD_NFYB"/>
    <property type="match status" value="1"/>
</dbReference>
<dbReference type="Proteomes" id="UP000595140">
    <property type="component" value="Unassembled WGS sequence"/>
</dbReference>
<evidence type="ECO:0000256" key="1">
    <source>
        <dbReference type="ARBA" id="ARBA00009053"/>
    </source>
</evidence>
<evidence type="ECO:0000259" key="6">
    <source>
        <dbReference type="Pfam" id="PF00808"/>
    </source>
</evidence>
<proteinExistence type="inferred from homology"/>
<dbReference type="OrthoDB" id="386949at2759"/>